<protein>
    <submittedName>
        <fullName evidence="1">Uncharacterized protein</fullName>
    </submittedName>
</protein>
<gene>
    <name evidence="1" type="ORF">BXY45_11531</name>
</gene>
<accession>A0A316A874</accession>
<reference evidence="1 2" key="1">
    <citation type="submission" date="2018-03" db="EMBL/GenBank/DDBJ databases">
        <title>Genomic Encyclopedia of Archaeal and Bacterial Type Strains, Phase II (KMG-II): from individual species to whole genera.</title>
        <authorList>
            <person name="Goeker M."/>
        </authorList>
    </citation>
    <scope>NUCLEOTIDE SEQUENCE [LARGE SCALE GENOMIC DNA]</scope>
    <source>
        <strain evidence="1 2">DSM 44889</strain>
    </source>
</reference>
<dbReference type="AlphaFoldDB" id="A0A316A874"/>
<evidence type="ECO:0000313" key="2">
    <source>
        <dbReference type="Proteomes" id="UP000245469"/>
    </source>
</evidence>
<keyword evidence="2" id="KW-1185">Reference proteome</keyword>
<name>A0A316A874_9ACTN</name>
<comment type="caution">
    <text evidence="1">The sequence shown here is derived from an EMBL/GenBank/DDBJ whole genome shotgun (WGS) entry which is preliminary data.</text>
</comment>
<dbReference type="Proteomes" id="UP000245469">
    <property type="component" value="Unassembled WGS sequence"/>
</dbReference>
<dbReference type="EMBL" id="QGDQ01000015">
    <property type="protein sequence ID" value="PWJ53014.1"/>
    <property type="molecule type" value="Genomic_DNA"/>
</dbReference>
<evidence type="ECO:0000313" key="1">
    <source>
        <dbReference type="EMBL" id="PWJ53014.1"/>
    </source>
</evidence>
<sequence>MSQIAARTSHSASNPFSVTLQFARVVGSLLRLALRIR</sequence>
<proteinExistence type="predicted"/>
<organism evidence="1 2">
    <name type="scientific">Quadrisphaera granulorum</name>
    <dbReference type="NCBI Taxonomy" id="317664"/>
    <lineage>
        <taxon>Bacteria</taxon>
        <taxon>Bacillati</taxon>
        <taxon>Actinomycetota</taxon>
        <taxon>Actinomycetes</taxon>
        <taxon>Kineosporiales</taxon>
        <taxon>Kineosporiaceae</taxon>
        <taxon>Quadrisphaera</taxon>
    </lineage>
</organism>